<feature type="disulfide bond" evidence="13">
    <location>
        <begin position="68"/>
        <end position="73"/>
    </location>
</feature>
<evidence type="ECO:0000259" key="15">
    <source>
        <dbReference type="PROSITE" id="PS50873"/>
    </source>
</evidence>
<evidence type="ECO:0000256" key="14">
    <source>
        <dbReference type="RuleBase" id="RU362060"/>
    </source>
</evidence>
<dbReference type="InterPro" id="IPR000823">
    <property type="entry name" value="Peroxidase_pln"/>
</dbReference>
<comment type="similarity">
    <text evidence="14">Belongs to the peroxidase family. Classical plant (class III) peroxidase subfamily.</text>
</comment>
<keyword evidence="8 13" id="KW-1015">Disulfide bond</keyword>
<dbReference type="Proteomes" id="UP000244005">
    <property type="component" value="Unassembled WGS sequence"/>
</dbReference>
<dbReference type="GO" id="GO:0046872">
    <property type="term" value="F:metal ion binding"/>
    <property type="evidence" value="ECO:0007669"/>
    <property type="project" value="UniProtKB-UniRule"/>
</dbReference>
<protein>
    <recommendedName>
        <fullName evidence="14">Peroxidase</fullName>
        <ecNumber evidence="14">1.11.1.7</ecNumber>
    </recommendedName>
</protein>
<dbReference type="PROSITE" id="PS50873">
    <property type="entry name" value="PEROXIDASE_4"/>
    <property type="match status" value="1"/>
</dbReference>
<dbReference type="InterPro" id="IPR033905">
    <property type="entry name" value="Secretory_peroxidase"/>
</dbReference>
<dbReference type="PROSITE" id="PS00436">
    <property type="entry name" value="PEROXIDASE_2"/>
    <property type="match status" value="1"/>
</dbReference>
<keyword evidence="14" id="KW-0964">Secreted</keyword>
<evidence type="ECO:0000256" key="3">
    <source>
        <dbReference type="ARBA" id="ARBA00022559"/>
    </source>
</evidence>
<keyword evidence="7 11" id="KW-0408">Iron</keyword>
<dbReference type="GO" id="GO:0006950">
    <property type="term" value="P:response to stress"/>
    <property type="evidence" value="ECO:0000318"/>
    <property type="project" value="GO_Central"/>
</dbReference>
<dbReference type="GO" id="GO:0020037">
    <property type="term" value="F:heme binding"/>
    <property type="evidence" value="ECO:0007669"/>
    <property type="project" value="UniProtKB-UniRule"/>
</dbReference>
<dbReference type="GO" id="GO:0005576">
    <property type="term" value="C:extracellular region"/>
    <property type="evidence" value="ECO:0007669"/>
    <property type="project" value="UniProtKB-SubCell"/>
</dbReference>
<feature type="binding site" evidence="11">
    <location>
        <position position="247"/>
    </location>
    <ligand>
        <name>Ca(2+)</name>
        <dbReference type="ChEBI" id="CHEBI:29108"/>
        <label>2</label>
    </ligand>
</feature>
<dbReference type="OrthoDB" id="2113341at2759"/>
<feature type="binding site" evidence="11">
    <location>
        <position position="76"/>
    </location>
    <ligand>
        <name>Ca(2+)</name>
        <dbReference type="ChEBI" id="CHEBI:29108"/>
        <label>1</label>
    </ligand>
</feature>
<dbReference type="Pfam" id="PF00141">
    <property type="entry name" value="peroxidase"/>
    <property type="match status" value="1"/>
</dbReference>
<evidence type="ECO:0000313" key="17">
    <source>
        <dbReference type="Proteomes" id="UP000244005"/>
    </source>
</evidence>
<feature type="disulfide bond" evidence="13">
    <location>
        <begin position="118"/>
        <end position="320"/>
    </location>
</feature>
<evidence type="ECO:0000256" key="7">
    <source>
        <dbReference type="ARBA" id="ARBA00023004"/>
    </source>
</evidence>
<accession>A0A2R6WAQ5</accession>
<dbReference type="GO" id="GO:0042744">
    <property type="term" value="P:hydrogen peroxide catabolic process"/>
    <property type="evidence" value="ECO:0007669"/>
    <property type="project" value="UniProtKB-KW"/>
</dbReference>
<feature type="disulfide bond" evidence="13">
    <location>
        <begin position="199"/>
        <end position="231"/>
    </location>
</feature>
<evidence type="ECO:0000313" key="16">
    <source>
        <dbReference type="EMBL" id="PTQ30921.1"/>
    </source>
</evidence>
<dbReference type="InterPro" id="IPR002016">
    <property type="entry name" value="Haem_peroxidase"/>
</dbReference>
<keyword evidence="3 14" id="KW-0575">Peroxidase</keyword>
<keyword evidence="5 11" id="KW-0479">Metal-binding</keyword>
<dbReference type="CDD" id="cd00693">
    <property type="entry name" value="secretory_peroxidase"/>
    <property type="match status" value="1"/>
</dbReference>
<comment type="subcellular location">
    <subcellularLocation>
        <location evidence="14">Secreted</location>
    </subcellularLocation>
</comment>
<evidence type="ECO:0000256" key="12">
    <source>
        <dbReference type="PIRSR" id="PIRSR600823-4"/>
    </source>
</evidence>
<comment type="cofactor">
    <cofactor evidence="11 14">
        <name>Ca(2+)</name>
        <dbReference type="ChEBI" id="CHEBI:29108"/>
    </cofactor>
    <text evidence="11 14">Binds 2 calcium ions per subunit.</text>
</comment>
<evidence type="ECO:0000256" key="8">
    <source>
        <dbReference type="ARBA" id="ARBA00023157"/>
    </source>
</evidence>
<evidence type="ECO:0000256" key="5">
    <source>
        <dbReference type="ARBA" id="ARBA00022723"/>
    </source>
</evidence>
<dbReference type="PRINTS" id="PR00458">
    <property type="entry name" value="PEROXIDASE"/>
</dbReference>
<keyword evidence="14" id="KW-0376">Hydrogen peroxide</keyword>
<feature type="disulfide bond" evidence="13">
    <location>
        <begin position="35"/>
        <end position="112"/>
    </location>
</feature>
<dbReference type="SUPFAM" id="SSF48113">
    <property type="entry name" value="Heme-dependent peroxidases"/>
    <property type="match status" value="1"/>
</dbReference>
<proteinExistence type="inferred from homology"/>
<feature type="chain" id="PRO_5015217255" description="Peroxidase" evidence="14">
    <location>
        <begin position="25"/>
        <end position="324"/>
    </location>
</feature>
<feature type="binding site" evidence="11">
    <location>
        <position position="67"/>
    </location>
    <ligand>
        <name>Ca(2+)</name>
        <dbReference type="ChEBI" id="CHEBI:29108"/>
        <label>1</label>
    </ligand>
</feature>
<feature type="binding site" description="axial binding residue" evidence="11">
    <location>
        <position position="192"/>
    </location>
    <ligand>
        <name>heme b</name>
        <dbReference type="ChEBI" id="CHEBI:60344"/>
    </ligand>
    <ligandPart>
        <name>Fe</name>
        <dbReference type="ChEBI" id="CHEBI:18248"/>
    </ligandPart>
</feature>
<comment type="function">
    <text evidence="14">Removal of H(2)O(2), oxidation of toxic reductants, biosynthesis and degradation of lignin, suberization, auxin catabolism, response to environmental stresses such as wounding, pathogen attack and oxidative stress.</text>
</comment>
<keyword evidence="11 14" id="KW-0106">Calcium</keyword>
<dbReference type="PRINTS" id="PR00461">
    <property type="entry name" value="PLPEROXIDASE"/>
</dbReference>
<dbReference type="Gramene" id="Mp5g17030.1">
    <property type="protein sequence ID" value="Mp5g17030.1.cds"/>
    <property type="gene ID" value="Mp5g17030"/>
</dbReference>
<feature type="binding site" evidence="11">
    <location>
        <position position="243"/>
    </location>
    <ligand>
        <name>Ca(2+)</name>
        <dbReference type="ChEBI" id="CHEBI:29108"/>
        <label>2</label>
    </ligand>
</feature>
<comment type="cofactor">
    <cofactor evidence="11 14">
        <name>heme b</name>
        <dbReference type="ChEBI" id="CHEBI:60344"/>
    </cofactor>
    <text evidence="11 14">Binds 1 heme b (iron(II)-protoporphyrin IX) group per subunit.</text>
</comment>
<dbReference type="InterPro" id="IPR019793">
    <property type="entry name" value="Peroxidases_heam-ligand_BS"/>
</dbReference>
<dbReference type="GO" id="GO:0006979">
    <property type="term" value="P:response to oxidative stress"/>
    <property type="evidence" value="ECO:0007669"/>
    <property type="project" value="UniProtKB-UniRule"/>
</dbReference>
<evidence type="ECO:0000256" key="10">
    <source>
        <dbReference type="PIRSR" id="PIRSR600823-2"/>
    </source>
</evidence>
<dbReference type="GO" id="GO:0004601">
    <property type="term" value="F:peroxidase activity"/>
    <property type="evidence" value="ECO:0000318"/>
    <property type="project" value="GO_Central"/>
</dbReference>
<evidence type="ECO:0000256" key="9">
    <source>
        <dbReference type="PIRSR" id="PIRSR600823-1"/>
    </source>
</evidence>
<evidence type="ECO:0000256" key="4">
    <source>
        <dbReference type="ARBA" id="ARBA00022617"/>
    </source>
</evidence>
<feature type="signal peptide" evidence="14">
    <location>
        <begin position="1"/>
        <end position="24"/>
    </location>
</feature>
<keyword evidence="4 14" id="KW-0349">Heme</keyword>
<feature type="active site" description="Proton acceptor" evidence="9">
    <location>
        <position position="66"/>
    </location>
</feature>
<evidence type="ECO:0000256" key="13">
    <source>
        <dbReference type="PIRSR" id="PIRSR600823-5"/>
    </source>
</evidence>
<comment type="similarity">
    <text evidence="2">Belongs to the peroxidase family. Ascorbate peroxidase subfamily.</text>
</comment>
<feature type="binding site" evidence="11">
    <location>
        <position position="70"/>
    </location>
    <ligand>
        <name>Ca(2+)</name>
        <dbReference type="ChEBI" id="CHEBI:29108"/>
        <label>1</label>
    </ligand>
</feature>
<evidence type="ECO:0000256" key="6">
    <source>
        <dbReference type="ARBA" id="ARBA00023002"/>
    </source>
</evidence>
<dbReference type="GO" id="GO:0140825">
    <property type="term" value="F:lactoperoxidase activity"/>
    <property type="evidence" value="ECO:0007669"/>
    <property type="project" value="UniProtKB-EC"/>
</dbReference>
<dbReference type="AlphaFoldDB" id="A0A2R6WAQ5"/>
<comment type="catalytic activity">
    <reaction evidence="1 14">
        <text>2 a phenolic donor + H2O2 = 2 a phenolic radical donor + 2 H2O</text>
        <dbReference type="Rhea" id="RHEA:56136"/>
        <dbReference type="ChEBI" id="CHEBI:15377"/>
        <dbReference type="ChEBI" id="CHEBI:16240"/>
        <dbReference type="ChEBI" id="CHEBI:139520"/>
        <dbReference type="ChEBI" id="CHEBI:139521"/>
        <dbReference type="EC" id="1.11.1.7"/>
    </reaction>
</comment>
<evidence type="ECO:0000256" key="11">
    <source>
        <dbReference type="PIRSR" id="PIRSR600823-3"/>
    </source>
</evidence>
<evidence type="ECO:0000256" key="2">
    <source>
        <dbReference type="ARBA" id="ARBA00006873"/>
    </source>
</evidence>
<dbReference type="FunFam" id="1.10.420.10:FF:000001">
    <property type="entry name" value="Peroxidase"/>
    <property type="match status" value="1"/>
</dbReference>
<feature type="binding site" evidence="11">
    <location>
        <position position="72"/>
    </location>
    <ligand>
        <name>Ca(2+)</name>
        <dbReference type="ChEBI" id="CHEBI:29108"/>
        <label>1</label>
    </ligand>
</feature>
<evidence type="ECO:0000256" key="1">
    <source>
        <dbReference type="ARBA" id="ARBA00000189"/>
    </source>
</evidence>
<dbReference type="EMBL" id="KZ772789">
    <property type="protein sequence ID" value="PTQ30921.1"/>
    <property type="molecule type" value="Genomic_DNA"/>
</dbReference>
<dbReference type="InterPro" id="IPR019794">
    <property type="entry name" value="Peroxidases_AS"/>
</dbReference>
<feature type="binding site" evidence="10">
    <location>
        <position position="162"/>
    </location>
    <ligand>
        <name>substrate</name>
    </ligand>
</feature>
<feature type="binding site" evidence="11">
    <location>
        <position position="193"/>
    </location>
    <ligand>
        <name>Ca(2+)</name>
        <dbReference type="ChEBI" id="CHEBI:29108"/>
        <label>2</label>
    </ligand>
</feature>
<dbReference type="PANTHER" id="PTHR31235">
    <property type="entry name" value="PEROXIDASE 25-RELATED"/>
    <property type="match status" value="1"/>
</dbReference>
<keyword evidence="6 14" id="KW-0560">Oxidoreductase</keyword>
<dbReference type="GO" id="GO:0009505">
    <property type="term" value="C:plant-type cell wall"/>
    <property type="evidence" value="ECO:0000318"/>
    <property type="project" value="GO_Central"/>
</dbReference>
<keyword evidence="14" id="KW-0732">Signal</keyword>
<feature type="domain" description="Plant heme peroxidase family profile" evidence="15">
    <location>
        <begin position="25"/>
        <end position="324"/>
    </location>
</feature>
<name>A0A2R6WAQ5_MARPO</name>
<organism evidence="16 17">
    <name type="scientific">Marchantia polymorpha</name>
    <name type="common">Common liverwort</name>
    <name type="synonym">Marchantia aquatica</name>
    <dbReference type="NCBI Taxonomy" id="3197"/>
    <lineage>
        <taxon>Eukaryota</taxon>
        <taxon>Viridiplantae</taxon>
        <taxon>Streptophyta</taxon>
        <taxon>Embryophyta</taxon>
        <taxon>Marchantiophyta</taxon>
        <taxon>Marchantiopsida</taxon>
        <taxon>Marchantiidae</taxon>
        <taxon>Marchantiales</taxon>
        <taxon>Marchantiaceae</taxon>
        <taxon>Marchantia</taxon>
    </lineage>
</organism>
<dbReference type="EC" id="1.11.1.7" evidence="14"/>
<gene>
    <name evidence="16" type="ORF">MARPO_0117s0003</name>
</gene>
<dbReference type="Gene3D" id="1.10.520.10">
    <property type="match status" value="1"/>
</dbReference>
<feature type="binding site" evidence="11">
    <location>
        <position position="85"/>
    </location>
    <ligand>
        <name>Ca(2+)</name>
        <dbReference type="ChEBI" id="CHEBI:29108"/>
        <label>1</label>
    </ligand>
</feature>
<keyword evidence="17" id="KW-1185">Reference proteome</keyword>
<sequence length="324" mass="35420">MGSRFVSTMASLLFMAMVLESAIAQLSTNHYAASCPGGKAKVAEVVNTWIENDRTLAPSLLRMHFHDCFVRGCEASVLLDVPNGEKFAFGNRNSLRGFEVIDDIKAELEVLCPGVFSCADIIALAARDAMVAFGVPGLNWNVPLGRRDGNVSSAAEANSNLPPPSANFDSLKTLFAGKGFNVREMVVLSGSHTIGVAHCRTIQSRLYNFSSTEATDPALRKSFARSLKRQCPFGDTTTVIKMDQSTTIDKWNREYFENVLDGKSLFISDNALRTTFQGRHIVDEMEEHDSPFTSEFAAAMSKMSQIGVLTGSQGQIRTNCRLVN</sequence>
<reference evidence="17" key="1">
    <citation type="journal article" date="2017" name="Cell">
        <title>Insights into land plant evolution garnered from the Marchantia polymorpha genome.</title>
        <authorList>
            <person name="Bowman J.L."/>
            <person name="Kohchi T."/>
            <person name="Yamato K.T."/>
            <person name="Jenkins J."/>
            <person name="Shu S."/>
            <person name="Ishizaki K."/>
            <person name="Yamaoka S."/>
            <person name="Nishihama R."/>
            <person name="Nakamura Y."/>
            <person name="Berger F."/>
            <person name="Adam C."/>
            <person name="Aki S.S."/>
            <person name="Althoff F."/>
            <person name="Araki T."/>
            <person name="Arteaga-Vazquez M.A."/>
            <person name="Balasubrmanian S."/>
            <person name="Barry K."/>
            <person name="Bauer D."/>
            <person name="Boehm C.R."/>
            <person name="Briginshaw L."/>
            <person name="Caballero-Perez J."/>
            <person name="Catarino B."/>
            <person name="Chen F."/>
            <person name="Chiyoda S."/>
            <person name="Chovatia M."/>
            <person name="Davies K.M."/>
            <person name="Delmans M."/>
            <person name="Demura T."/>
            <person name="Dierschke T."/>
            <person name="Dolan L."/>
            <person name="Dorantes-Acosta A.E."/>
            <person name="Eklund D.M."/>
            <person name="Florent S.N."/>
            <person name="Flores-Sandoval E."/>
            <person name="Fujiyama A."/>
            <person name="Fukuzawa H."/>
            <person name="Galik B."/>
            <person name="Grimanelli D."/>
            <person name="Grimwood J."/>
            <person name="Grossniklaus U."/>
            <person name="Hamada T."/>
            <person name="Haseloff J."/>
            <person name="Hetherington A.J."/>
            <person name="Higo A."/>
            <person name="Hirakawa Y."/>
            <person name="Hundley H.N."/>
            <person name="Ikeda Y."/>
            <person name="Inoue K."/>
            <person name="Inoue S.I."/>
            <person name="Ishida S."/>
            <person name="Jia Q."/>
            <person name="Kakita M."/>
            <person name="Kanazawa T."/>
            <person name="Kawai Y."/>
            <person name="Kawashima T."/>
            <person name="Kennedy M."/>
            <person name="Kinose K."/>
            <person name="Kinoshita T."/>
            <person name="Kohara Y."/>
            <person name="Koide E."/>
            <person name="Komatsu K."/>
            <person name="Kopischke S."/>
            <person name="Kubo M."/>
            <person name="Kyozuka J."/>
            <person name="Lagercrantz U."/>
            <person name="Lin S.S."/>
            <person name="Lindquist E."/>
            <person name="Lipzen A.M."/>
            <person name="Lu C.W."/>
            <person name="De Luna E."/>
            <person name="Martienssen R.A."/>
            <person name="Minamino N."/>
            <person name="Mizutani M."/>
            <person name="Mizutani M."/>
            <person name="Mochizuki N."/>
            <person name="Monte I."/>
            <person name="Mosher R."/>
            <person name="Nagasaki H."/>
            <person name="Nakagami H."/>
            <person name="Naramoto S."/>
            <person name="Nishitani K."/>
            <person name="Ohtani M."/>
            <person name="Okamoto T."/>
            <person name="Okumura M."/>
            <person name="Phillips J."/>
            <person name="Pollak B."/>
            <person name="Reinders A."/>
            <person name="Rovekamp M."/>
            <person name="Sano R."/>
            <person name="Sawa S."/>
            <person name="Schmid M.W."/>
            <person name="Shirakawa M."/>
            <person name="Solano R."/>
            <person name="Spunde A."/>
            <person name="Suetsugu N."/>
            <person name="Sugano S."/>
            <person name="Sugiyama A."/>
            <person name="Sun R."/>
            <person name="Suzuki Y."/>
            <person name="Takenaka M."/>
            <person name="Takezawa D."/>
            <person name="Tomogane H."/>
            <person name="Tsuzuki M."/>
            <person name="Ueda T."/>
            <person name="Umeda M."/>
            <person name="Ward J.M."/>
            <person name="Watanabe Y."/>
            <person name="Yazaki K."/>
            <person name="Yokoyama R."/>
            <person name="Yoshitake Y."/>
            <person name="Yotsui I."/>
            <person name="Zachgo S."/>
            <person name="Schmutz J."/>
        </authorList>
    </citation>
    <scope>NUCLEOTIDE SEQUENCE [LARGE SCALE GENOMIC DNA]</scope>
    <source>
        <strain evidence="17">Tak-1</strain>
    </source>
</reference>
<dbReference type="InterPro" id="IPR010255">
    <property type="entry name" value="Haem_peroxidase_sf"/>
</dbReference>
<dbReference type="PROSITE" id="PS00435">
    <property type="entry name" value="PEROXIDASE_1"/>
    <property type="match status" value="1"/>
</dbReference>
<dbReference type="Gene3D" id="1.10.420.10">
    <property type="entry name" value="Peroxidase, domain 2"/>
    <property type="match status" value="1"/>
</dbReference>
<feature type="site" description="Transition state stabilizer" evidence="12">
    <location>
        <position position="62"/>
    </location>
</feature>